<proteinExistence type="predicted"/>
<name>A0A645HR31_9ZZZZ</name>
<sequence>MPAASQQRIGSALAPAHDANLFGINGRQALHILGGGNRIANGALKRIALVICSGFAIAHKINTDGSNAVFLRQNRRGGGVAVAGFVTAGAGAVQHNNRRVTAFGCRHTNGSGNLMVTGVDADNRFGVCGRSFCQGTAQRGQTKRESQ</sequence>
<gene>
    <name evidence="1" type="ORF">SDC9_185334</name>
</gene>
<protein>
    <submittedName>
        <fullName evidence="1">Uncharacterized protein</fullName>
    </submittedName>
</protein>
<dbReference type="EMBL" id="VSSQ01092683">
    <property type="protein sequence ID" value="MPN37813.1"/>
    <property type="molecule type" value="Genomic_DNA"/>
</dbReference>
<evidence type="ECO:0000313" key="1">
    <source>
        <dbReference type="EMBL" id="MPN37813.1"/>
    </source>
</evidence>
<comment type="caution">
    <text evidence="1">The sequence shown here is derived from an EMBL/GenBank/DDBJ whole genome shotgun (WGS) entry which is preliminary data.</text>
</comment>
<dbReference type="AlphaFoldDB" id="A0A645HR31"/>
<organism evidence="1">
    <name type="scientific">bioreactor metagenome</name>
    <dbReference type="NCBI Taxonomy" id="1076179"/>
    <lineage>
        <taxon>unclassified sequences</taxon>
        <taxon>metagenomes</taxon>
        <taxon>ecological metagenomes</taxon>
    </lineage>
</organism>
<accession>A0A645HR31</accession>
<reference evidence="1" key="1">
    <citation type="submission" date="2019-08" db="EMBL/GenBank/DDBJ databases">
        <authorList>
            <person name="Kucharzyk K."/>
            <person name="Murdoch R.W."/>
            <person name="Higgins S."/>
            <person name="Loffler F."/>
        </authorList>
    </citation>
    <scope>NUCLEOTIDE SEQUENCE</scope>
</reference>